<evidence type="ECO:0000313" key="2">
    <source>
        <dbReference type="Proteomes" id="UP000789901"/>
    </source>
</evidence>
<dbReference type="Proteomes" id="UP000789901">
    <property type="component" value="Unassembled WGS sequence"/>
</dbReference>
<evidence type="ECO:0000313" key="1">
    <source>
        <dbReference type="EMBL" id="CAG8775120.1"/>
    </source>
</evidence>
<proteinExistence type="predicted"/>
<protein>
    <submittedName>
        <fullName evidence="1">44179_t:CDS:1</fullName>
    </submittedName>
</protein>
<gene>
    <name evidence="1" type="ORF">GMARGA_LOCUS18979</name>
</gene>
<accession>A0ABN7VJQ1</accession>
<organism evidence="1 2">
    <name type="scientific">Gigaspora margarita</name>
    <dbReference type="NCBI Taxonomy" id="4874"/>
    <lineage>
        <taxon>Eukaryota</taxon>
        <taxon>Fungi</taxon>
        <taxon>Fungi incertae sedis</taxon>
        <taxon>Mucoromycota</taxon>
        <taxon>Glomeromycotina</taxon>
        <taxon>Glomeromycetes</taxon>
        <taxon>Diversisporales</taxon>
        <taxon>Gigasporaceae</taxon>
        <taxon>Gigaspora</taxon>
    </lineage>
</organism>
<name>A0ABN7VJQ1_GIGMA</name>
<dbReference type="EMBL" id="CAJVQB010015541">
    <property type="protein sequence ID" value="CAG8775120.1"/>
    <property type="molecule type" value="Genomic_DNA"/>
</dbReference>
<reference evidence="1 2" key="1">
    <citation type="submission" date="2021-06" db="EMBL/GenBank/DDBJ databases">
        <authorList>
            <person name="Kallberg Y."/>
            <person name="Tangrot J."/>
            <person name="Rosling A."/>
        </authorList>
    </citation>
    <scope>NUCLEOTIDE SEQUENCE [LARGE SCALE GENOMIC DNA]</scope>
    <source>
        <strain evidence="1 2">120-4 pot B 10/14</strain>
    </source>
</reference>
<feature type="non-terminal residue" evidence="1">
    <location>
        <position position="1"/>
    </location>
</feature>
<comment type="caution">
    <text evidence="1">The sequence shown here is derived from an EMBL/GenBank/DDBJ whole genome shotgun (WGS) entry which is preliminary data.</text>
</comment>
<sequence>CQLKENTSNVINKSLEIDSSIKEALRNIKGHKYRKCKEYGYYAKTCNR</sequence>
<keyword evidence="2" id="KW-1185">Reference proteome</keyword>